<dbReference type="Proteomes" id="UP001499882">
    <property type="component" value="Unassembled WGS sequence"/>
</dbReference>
<keyword evidence="8" id="KW-1185">Reference proteome</keyword>
<dbReference type="InterPro" id="IPR011075">
    <property type="entry name" value="TetR_C"/>
</dbReference>
<dbReference type="InterPro" id="IPR036271">
    <property type="entry name" value="Tet_transcr_reg_TetR-rel_C_sf"/>
</dbReference>
<keyword evidence="2 4" id="KW-0238">DNA-binding</keyword>
<dbReference type="SUPFAM" id="SSF48498">
    <property type="entry name" value="Tetracyclin repressor-like, C-terminal domain"/>
    <property type="match status" value="1"/>
</dbReference>
<dbReference type="PRINTS" id="PR00455">
    <property type="entry name" value="HTHTETR"/>
</dbReference>
<dbReference type="PANTHER" id="PTHR30055:SF148">
    <property type="entry name" value="TETR-FAMILY TRANSCRIPTIONAL REGULATOR"/>
    <property type="match status" value="1"/>
</dbReference>
<dbReference type="RefSeq" id="WP_345527222.1">
    <property type="nucleotide sequence ID" value="NZ_BAABKN010000015.1"/>
</dbReference>
<feature type="region of interest" description="Disordered" evidence="5">
    <location>
        <begin position="1"/>
        <end position="21"/>
    </location>
</feature>
<organism evidence="7 8">
    <name type="scientific">Nocardioides endophyticus</name>
    <dbReference type="NCBI Taxonomy" id="1353775"/>
    <lineage>
        <taxon>Bacteria</taxon>
        <taxon>Bacillati</taxon>
        <taxon>Actinomycetota</taxon>
        <taxon>Actinomycetes</taxon>
        <taxon>Propionibacteriales</taxon>
        <taxon>Nocardioidaceae</taxon>
        <taxon>Nocardioides</taxon>
    </lineage>
</organism>
<evidence type="ECO:0000313" key="7">
    <source>
        <dbReference type="EMBL" id="GAA4740428.1"/>
    </source>
</evidence>
<dbReference type="PANTHER" id="PTHR30055">
    <property type="entry name" value="HTH-TYPE TRANSCRIPTIONAL REGULATOR RUTR"/>
    <property type="match status" value="1"/>
</dbReference>
<proteinExistence type="predicted"/>
<evidence type="ECO:0000313" key="8">
    <source>
        <dbReference type="Proteomes" id="UP001499882"/>
    </source>
</evidence>
<gene>
    <name evidence="7" type="ORF">GCM10023350_26090</name>
</gene>
<sequence>MTSSDEQPRRGRGRPRSPGAEEKILHAALEEYTEHGWAGFTMDGVARRAGFGKSTLYLRWADKDALLTDAVRLRTRVILEVDTGSLHGDLTALATAAFREYADPEGWARFRMLIDTASASQPLGQFTRELSGRHREVIEGVFQRARDRGEFSGDVAPLSVTDLIYGAGLFFALGRRLDHRQVEEEELTARVADVVNVVLDGLIRRPPAEK</sequence>
<name>A0ABP8YXV6_9ACTN</name>
<evidence type="ECO:0000256" key="1">
    <source>
        <dbReference type="ARBA" id="ARBA00023015"/>
    </source>
</evidence>
<dbReference type="PROSITE" id="PS50977">
    <property type="entry name" value="HTH_TETR_2"/>
    <property type="match status" value="1"/>
</dbReference>
<dbReference type="InterPro" id="IPR001647">
    <property type="entry name" value="HTH_TetR"/>
</dbReference>
<evidence type="ECO:0000256" key="3">
    <source>
        <dbReference type="ARBA" id="ARBA00023163"/>
    </source>
</evidence>
<dbReference type="Gene3D" id="1.10.357.10">
    <property type="entry name" value="Tetracycline Repressor, domain 2"/>
    <property type="match status" value="1"/>
</dbReference>
<dbReference type="InterPro" id="IPR050109">
    <property type="entry name" value="HTH-type_TetR-like_transc_reg"/>
</dbReference>
<dbReference type="SUPFAM" id="SSF46689">
    <property type="entry name" value="Homeodomain-like"/>
    <property type="match status" value="1"/>
</dbReference>
<feature type="DNA-binding region" description="H-T-H motif" evidence="4">
    <location>
        <begin position="41"/>
        <end position="60"/>
    </location>
</feature>
<dbReference type="Pfam" id="PF16859">
    <property type="entry name" value="TetR_C_11"/>
    <property type="match status" value="1"/>
</dbReference>
<keyword evidence="1" id="KW-0805">Transcription regulation</keyword>
<dbReference type="InterPro" id="IPR009057">
    <property type="entry name" value="Homeodomain-like_sf"/>
</dbReference>
<evidence type="ECO:0000259" key="6">
    <source>
        <dbReference type="PROSITE" id="PS50977"/>
    </source>
</evidence>
<reference evidence="8" key="1">
    <citation type="journal article" date="2019" name="Int. J. Syst. Evol. Microbiol.">
        <title>The Global Catalogue of Microorganisms (GCM) 10K type strain sequencing project: providing services to taxonomists for standard genome sequencing and annotation.</title>
        <authorList>
            <consortium name="The Broad Institute Genomics Platform"/>
            <consortium name="The Broad Institute Genome Sequencing Center for Infectious Disease"/>
            <person name="Wu L."/>
            <person name="Ma J."/>
        </authorList>
    </citation>
    <scope>NUCLEOTIDE SEQUENCE [LARGE SCALE GENOMIC DNA]</scope>
    <source>
        <strain evidence="8">JCM 18532</strain>
    </source>
</reference>
<feature type="domain" description="HTH tetR-type" evidence="6">
    <location>
        <begin position="18"/>
        <end position="78"/>
    </location>
</feature>
<keyword evidence="3" id="KW-0804">Transcription</keyword>
<comment type="caution">
    <text evidence="7">The sequence shown here is derived from an EMBL/GenBank/DDBJ whole genome shotgun (WGS) entry which is preliminary data.</text>
</comment>
<evidence type="ECO:0000256" key="5">
    <source>
        <dbReference type="SAM" id="MobiDB-lite"/>
    </source>
</evidence>
<accession>A0ABP8YXV6</accession>
<dbReference type="EMBL" id="BAABKN010000015">
    <property type="protein sequence ID" value="GAA4740428.1"/>
    <property type="molecule type" value="Genomic_DNA"/>
</dbReference>
<protein>
    <recommendedName>
        <fullName evidence="6">HTH tetR-type domain-containing protein</fullName>
    </recommendedName>
</protein>
<dbReference type="Pfam" id="PF00440">
    <property type="entry name" value="TetR_N"/>
    <property type="match status" value="1"/>
</dbReference>
<dbReference type="Gene3D" id="1.10.10.60">
    <property type="entry name" value="Homeodomain-like"/>
    <property type="match status" value="1"/>
</dbReference>
<evidence type="ECO:0000256" key="2">
    <source>
        <dbReference type="ARBA" id="ARBA00023125"/>
    </source>
</evidence>
<evidence type="ECO:0000256" key="4">
    <source>
        <dbReference type="PROSITE-ProRule" id="PRU00335"/>
    </source>
</evidence>